<organism evidence="5 6">
    <name type="scientific">Kibdelosporangium persicum</name>
    <dbReference type="NCBI Taxonomy" id="2698649"/>
    <lineage>
        <taxon>Bacteria</taxon>
        <taxon>Bacillati</taxon>
        <taxon>Actinomycetota</taxon>
        <taxon>Actinomycetes</taxon>
        <taxon>Pseudonocardiales</taxon>
        <taxon>Pseudonocardiaceae</taxon>
        <taxon>Kibdelosporangium</taxon>
    </lineage>
</organism>
<dbReference type="Pfam" id="PF14011">
    <property type="entry name" value="ESX-1_EspG"/>
    <property type="match status" value="1"/>
</dbReference>
<evidence type="ECO:0000256" key="4">
    <source>
        <dbReference type="ARBA" id="ARBA00023186"/>
    </source>
</evidence>
<evidence type="ECO:0000256" key="1">
    <source>
        <dbReference type="ARBA" id="ARBA00004496"/>
    </source>
</evidence>
<dbReference type="Proteomes" id="UP000763557">
    <property type="component" value="Unassembled WGS sequence"/>
</dbReference>
<dbReference type="InterPro" id="IPR025734">
    <property type="entry name" value="EspG"/>
</dbReference>
<keyword evidence="4" id="KW-0143">Chaperone</keyword>
<comment type="caution">
    <text evidence="5">The sequence shown here is derived from an EMBL/GenBank/DDBJ whole genome shotgun (WGS) entry which is preliminary data.</text>
</comment>
<comment type="subcellular location">
    <subcellularLocation>
        <location evidence="1">Cytoplasm</location>
    </subcellularLocation>
</comment>
<keyword evidence="6" id="KW-1185">Reference proteome</keyword>
<protein>
    <submittedName>
        <fullName evidence="5">ESX secretion-associated protein EspG</fullName>
    </submittedName>
</protein>
<evidence type="ECO:0000256" key="3">
    <source>
        <dbReference type="ARBA" id="ARBA00022490"/>
    </source>
</evidence>
<sequence>MLPGPARLSLDALARLVRAEQIGELPDVLAPPAVWQPSADEDAAEDRAKAEIARLGWRDRRGRLEPEVAASLAVLCRATAEFSGWIGGGTGVLAAASGRVAVLAVATGQQVTLKRAPRKRLPEALVAQLPDVPPGQGTAVSVPLEEMRQAAKWRGQEEGVVTARPLPRGDLRQALHVSELPVLDSGELWVAVRDGLGRRRRIPYPLCYADTESGRYFTVATVSDNGDVWVLVAPAAPAALVAKLRELHQSL</sequence>
<accession>A0ABX2F0M4</accession>
<evidence type="ECO:0000313" key="5">
    <source>
        <dbReference type="EMBL" id="NRN64440.1"/>
    </source>
</evidence>
<proteinExistence type="inferred from homology"/>
<dbReference type="EMBL" id="JAAATY010000003">
    <property type="protein sequence ID" value="NRN64440.1"/>
    <property type="molecule type" value="Genomic_DNA"/>
</dbReference>
<reference evidence="5 6" key="1">
    <citation type="submission" date="2020-01" db="EMBL/GenBank/DDBJ databases">
        <title>Kibdelosporangium persica a novel Actinomycetes from a hot desert in Iran.</title>
        <authorList>
            <person name="Safaei N."/>
            <person name="Zaburannyi N."/>
            <person name="Mueller R."/>
            <person name="Wink J."/>
        </authorList>
    </citation>
    <scope>NUCLEOTIDE SEQUENCE [LARGE SCALE GENOMIC DNA]</scope>
    <source>
        <strain evidence="5 6">4NS15</strain>
    </source>
</reference>
<dbReference type="RefSeq" id="WP_173126366.1">
    <property type="nucleotide sequence ID" value="NZ_CBCSGW010000038.1"/>
</dbReference>
<keyword evidence="3" id="KW-0963">Cytoplasm</keyword>
<name>A0ABX2F0M4_9PSEU</name>
<evidence type="ECO:0000256" key="2">
    <source>
        <dbReference type="ARBA" id="ARBA00006411"/>
    </source>
</evidence>
<gene>
    <name evidence="5" type="ORF">GC106_16460</name>
</gene>
<comment type="similarity">
    <text evidence="2">Belongs to the EspG family.</text>
</comment>
<evidence type="ECO:0000313" key="6">
    <source>
        <dbReference type="Proteomes" id="UP000763557"/>
    </source>
</evidence>